<feature type="binding site" evidence="6">
    <location>
        <position position="151"/>
    </location>
    <ligand>
        <name>Mg(2+)</name>
        <dbReference type="ChEBI" id="CHEBI:18420"/>
        <label>1</label>
    </ligand>
</feature>
<dbReference type="AlphaFoldDB" id="C7PY09"/>
<dbReference type="GO" id="GO:0006281">
    <property type="term" value="P:DNA repair"/>
    <property type="evidence" value="ECO:0007669"/>
    <property type="project" value="InterPro"/>
</dbReference>
<dbReference type="InterPro" id="IPR037493">
    <property type="entry name" value="ExoIII-like"/>
</dbReference>
<feature type="site" description="Important for catalytic activity" evidence="7">
    <location>
        <position position="222"/>
    </location>
</feature>
<feature type="binding site" evidence="6">
    <location>
        <position position="252"/>
    </location>
    <ligand>
        <name>Mg(2+)</name>
        <dbReference type="ChEBI" id="CHEBI:18420"/>
        <label>1</label>
    </ligand>
</feature>
<dbReference type="PANTHER" id="PTHR43250">
    <property type="entry name" value="EXODEOXYRIBONUCLEASE III"/>
    <property type="match status" value="1"/>
</dbReference>
<dbReference type="Gene3D" id="3.60.10.10">
    <property type="entry name" value="Endonuclease/exonuclease/phosphatase"/>
    <property type="match status" value="1"/>
</dbReference>
<feature type="binding site" evidence="6">
    <location>
        <position position="251"/>
    </location>
    <ligand>
        <name>Mg(2+)</name>
        <dbReference type="ChEBI" id="CHEBI:18420"/>
        <label>1</label>
    </ligand>
</feature>
<evidence type="ECO:0000256" key="4">
    <source>
        <dbReference type="ARBA" id="ARBA00022842"/>
    </source>
</evidence>
<dbReference type="GO" id="GO:0046872">
    <property type="term" value="F:metal ion binding"/>
    <property type="evidence" value="ECO:0007669"/>
    <property type="project" value="UniProtKB-KW"/>
</dbReference>
<dbReference type="PROSITE" id="PS51435">
    <property type="entry name" value="AP_NUCLEASE_F1_4"/>
    <property type="match status" value="1"/>
</dbReference>
<dbReference type="NCBIfam" id="TIGR00633">
    <property type="entry name" value="xth"/>
    <property type="match status" value="1"/>
</dbReference>
<dbReference type="Proteomes" id="UP000000851">
    <property type="component" value="Chromosome"/>
</dbReference>
<dbReference type="GO" id="GO:0008311">
    <property type="term" value="F:double-stranded DNA 3'-5' DNA exonuclease activity"/>
    <property type="evidence" value="ECO:0007669"/>
    <property type="project" value="InterPro"/>
</dbReference>
<feature type="binding site" evidence="6">
    <location>
        <position position="36"/>
    </location>
    <ligand>
        <name>Mg(2+)</name>
        <dbReference type="ChEBI" id="CHEBI:18420"/>
        <label>1</label>
    </ligand>
</feature>
<dbReference type="SUPFAM" id="SSF56219">
    <property type="entry name" value="DNase I-like"/>
    <property type="match status" value="1"/>
</dbReference>
<evidence type="ECO:0000256" key="3">
    <source>
        <dbReference type="ARBA" id="ARBA00022801"/>
    </source>
</evidence>
<dbReference type="FunCoup" id="C7PY09">
    <property type="interactions" value="206"/>
</dbReference>
<dbReference type="InterPro" id="IPR005135">
    <property type="entry name" value="Endo/exonuclease/phosphatase"/>
</dbReference>
<dbReference type="InterPro" id="IPR036691">
    <property type="entry name" value="Endo/exonu/phosph_ase_sf"/>
</dbReference>
<name>C7PY09_CATAD</name>
<feature type="binding site" evidence="6">
    <location>
        <position position="153"/>
    </location>
    <ligand>
        <name>Mg(2+)</name>
        <dbReference type="ChEBI" id="CHEBI:18420"/>
        <label>1</label>
    </ligand>
</feature>
<accession>C7PY09</accession>
<evidence type="ECO:0000256" key="1">
    <source>
        <dbReference type="ARBA" id="ARBA00007092"/>
    </source>
</evidence>
<keyword evidence="6" id="KW-0464">Manganese</keyword>
<organism evidence="9 10">
    <name type="scientific">Catenulispora acidiphila (strain DSM 44928 / JCM 14897 / NBRC 102108 / NRRL B-24433 / ID139908)</name>
    <dbReference type="NCBI Taxonomy" id="479433"/>
    <lineage>
        <taxon>Bacteria</taxon>
        <taxon>Bacillati</taxon>
        <taxon>Actinomycetota</taxon>
        <taxon>Actinomycetes</taxon>
        <taxon>Catenulisporales</taxon>
        <taxon>Catenulisporaceae</taxon>
        <taxon>Catenulispora</taxon>
    </lineage>
</organism>
<dbReference type="GO" id="GO:0004519">
    <property type="term" value="F:endonuclease activity"/>
    <property type="evidence" value="ECO:0007669"/>
    <property type="project" value="InterPro"/>
</dbReference>
<dbReference type="HOGENOM" id="CLU_027539_0_2_11"/>
<evidence type="ECO:0000313" key="10">
    <source>
        <dbReference type="Proteomes" id="UP000000851"/>
    </source>
</evidence>
<feature type="active site" description="Proton acceptor" evidence="5">
    <location>
        <position position="252"/>
    </location>
</feature>
<dbReference type="KEGG" id="cai:Caci_4608"/>
<feature type="site" description="Transition state stabilizer" evidence="7">
    <location>
        <position position="153"/>
    </location>
</feature>
<evidence type="ECO:0000256" key="7">
    <source>
        <dbReference type="PIRSR" id="PIRSR604808-3"/>
    </source>
</evidence>
<feature type="site" description="Interaction with DNA substrate" evidence="7">
    <location>
        <position position="252"/>
    </location>
</feature>
<evidence type="ECO:0000256" key="5">
    <source>
        <dbReference type="PIRSR" id="PIRSR604808-1"/>
    </source>
</evidence>
<feature type="binding site" evidence="6">
    <location>
        <position position="9"/>
    </location>
    <ligand>
        <name>Mg(2+)</name>
        <dbReference type="ChEBI" id="CHEBI:18420"/>
        <label>1</label>
    </ligand>
</feature>
<feature type="active site" description="Proton donor/acceptor" evidence="5">
    <location>
        <position position="151"/>
    </location>
</feature>
<dbReference type="InParanoid" id="C7PY09"/>
<feature type="active site" evidence="5">
    <location>
        <position position="110"/>
    </location>
</feature>
<feature type="domain" description="Endonuclease/exonuclease/phosphatase" evidence="8">
    <location>
        <begin position="6"/>
        <end position="252"/>
    </location>
</feature>
<dbReference type="NCBIfam" id="TIGR00195">
    <property type="entry name" value="exoDNase_III"/>
    <property type="match status" value="1"/>
</dbReference>
<dbReference type="PANTHER" id="PTHR43250:SF2">
    <property type="entry name" value="EXODEOXYRIBONUCLEASE III"/>
    <property type="match status" value="1"/>
</dbReference>
<protein>
    <submittedName>
        <fullName evidence="9">Exodeoxyribonuclease III Xth</fullName>
    </submittedName>
</protein>
<gene>
    <name evidence="9" type="ordered locus">Caci_4608</name>
</gene>
<keyword evidence="10" id="KW-1185">Reference proteome</keyword>
<dbReference type="Pfam" id="PF03372">
    <property type="entry name" value="Exo_endo_phos"/>
    <property type="match status" value="1"/>
</dbReference>
<sequence>MVVRVATWNVNSVTARVERLVGWLDSAKPDVVCLQELKTTDEAFPAGQLADVGYQAATWGTGRWNGVAILSRLPIADVWRGWPDLPDFDGVAEPRALTATCGGVRVTCVYVPNGRELGHPHFDYKLRWLDSLTASVAEPARGELPYAVLGDFNIAPTDADVWDMSLFAESTHVTPAERAKLADLEAQGLVEVLPRALKYDKPYTYWDYRQLAFPKNNGMRIDLVFGNAAFAGAVRDAYVDREERKGKGASDHAPVVVDLDV</sequence>
<dbReference type="InterPro" id="IPR020847">
    <property type="entry name" value="AP_endonuclease_F1_BS"/>
</dbReference>
<dbReference type="EMBL" id="CP001700">
    <property type="protein sequence ID" value="ACU73469.1"/>
    <property type="molecule type" value="Genomic_DNA"/>
</dbReference>
<dbReference type="eggNOG" id="COG0708">
    <property type="taxonomic scope" value="Bacteria"/>
</dbReference>
<dbReference type="PROSITE" id="PS00726">
    <property type="entry name" value="AP_NUCLEASE_F1_1"/>
    <property type="match status" value="1"/>
</dbReference>
<dbReference type="STRING" id="479433.Caci_4608"/>
<comment type="similarity">
    <text evidence="1">Belongs to the DNA repair enzymes AP/ExoA family.</text>
</comment>
<evidence type="ECO:0000313" key="9">
    <source>
        <dbReference type="EMBL" id="ACU73469.1"/>
    </source>
</evidence>
<comment type="cofactor">
    <cofactor evidence="6">
        <name>Mg(2+)</name>
        <dbReference type="ChEBI" id="CHEBI:18420"/>
    </cofactor>
    <cofactor evidence="6">
        <name>Mn(2+)</name>
        <dbReference type="ChEBI" id="CHEBI:29035"/>
    </cofactor>
    <text evidence="6">Probably binds two magnesium or manganese ions per subunit.</text>
</comment>
<evidence type="ECO:0000256" key="2">
    <source>
        <dbReference type="ARBA" id="ARBA00022723"/>
    </source>
</evidence>
<keyword evidence="3" id="KW-0378">Hydrolase</keyword>
<dbReference type="InterPro" id="IPR004808">
    <property type="entry name" value="AP_endonuc_1"/>
</dbReference>
<reference evidence="9 10" key="1">
    <citation type="journal article" date="2009" name="Stand. Genomic Sci.">
        <title>Complete genome sequence of Catenulispora acidiphila type strain (ID 139908).</title>
        <authorList>
            <person name="Copeland A."/>
            <person name="Lapidus A."/>
            <person name="Glavina Del Rio T."/>
            <person name="Nolan M."/>
            <person name="Lucas S."/>
            <person name="Chen F."/>
            <person name="Tice H."/>
            <person name="Cheng J.F."/>
            <person name="Bruce D."/>
            <person name="Goodwin L."/>
            <person name="Pitluck S."/>
            <person name="Mikhailova N."/>
            <person name="Pati A."/>
            <person name="Ivanova N."/>
            <person name="Mavromatis K."/>
            <person name="Chen A."/>
            <person name="Palaniappan K."/>
            <person name="Chain P."/>
            <person name="Land M."/>
            <person name="Hauser L."/>
            <person name="Chang Y.J."/>
            <person name="Jeffries C.D."/>
            <person name="Chertkov O."/>
            <person name="Brettin T."/>
            <person name="Detter J.C."/>
            <person name="Han C."/>
            <person name="Ali Z."/>
            <person name="Tindall B.J."/>
            <person name="Goker M."/>
            <person name="Bristow J."/>
            <person name="Eisen J.A."/>
            <person name="Markowitz V."/>
            <person name="Hugenholtz P."/>
            <person name="Kyrpides N.C."/>
            <person name="Klenk H.P."/>
        </authorList>
    </citation>
    <scope>NUCLEOTIDE SEQUENCE [LARGE SCALE GENOMIC DNA]</scope>
    <source>
        <strain evidence="10">DSM 44928 / JCM 14897 / NBRC 102108 / NRRL B-24433 / ID139908</strain>
    </source>
</reference>
<keyword evidence="4 6" id="KW-0460">Magnesium</keyword>
<evidence type="ECO:0000256" key="6">
    <source>
        <dbReference type="PIRSR" id="PIRSR604808-2"/>
    </source>
</evidence>
<proteinExistence type="inferred from homology"/>
<dbReference type="GO" id="GO:0003677">
    <property type="term" value="F:DNA binding"/>
    <property type="evidence" value="ECO:0007669"/>
    <property type="project" value="InterPro"/>
</dbReference>
<dbReference type="CDD" id="cd09086">
    <property type="entry name" value="ExoIII-like_AP-endo"/>
    <property type="match status" value="1"/>
</dbReference>
<keyword evidence="2 6" id="KW-0479">Metal-binding</keyword>
<evidence type="ECO:0000259" key="8">
    <source>
        <dbReference type="Pfam" id="PF03372"/>
    </source>
</evidence>